<organism evidence="10 11">
    <name type="scientific">Steinernema carpocapsae</name>
    <name type="common">Entomopathogenic nematode</name>
    <dbReference type="NCBI Taxonomy" id="34508"/>
    <lineage>
        <taxon>Eukaryota</taxon>
        <taxon>Metazoa</taxon>
        <taxon>Ecdysozoa</taxon>
        <taxon>Nematoda</taxon>
        <taxon>Chromadorea</taxon>
        <taxon>Rhabditida</taxon>
        <taxon>Tylenchina</taxon>
        <taxon>Panagrolaimomorpha</taxon>
        <taxon>Strongyloidoidea</taxon>
        <taxon>Steinernematidae</taxon>
        <taxon>Steinernema</taxon>
    </lineage>
</organism>
<accession>A0A4U5N6M0</accession>
<dbReference type="EC" id="2.4.1.-" evidence="9"/>
<dbReference type="STRING" id="34508.A0A4U5N6M0"/>
<evidence type="ECO:0000256" key="8">
    <source>
        <dbReference type="ARBA" id="ARBA00023136"/>
    </source>
</evidence>
<comment type="similarity">
    <text evidence="2 9">Belongs to the chondroitin N-acetylgalactosaminyltransferase family.</text>
</comment>
<dbReference type="GO" id="GO:0047238">
    <property type="term" value="F:glucuronosyl-N-acetylgalactosaminyl-proteoglycan 4-beta-N-acetylgalactosaminyltransferase activity"/>
    <property type="evidence" value="ECO:0007669"/>
    <property type="project" value="TreeGrafter"/>
</dbReference>
<name>A0A4U5N6M0_STECR</name>
<dbReference type="AlphaFoldDB" id="A0A4U5N6M0"/>
<gene>
    <name evidence="10" type="ORF">L596_018919</name>
</gene>
<comment type="subcellular location">
    <subcellularLocation>
        <location evidence="1 9">Golgi apparatus</location>
        <location evidence="1 9">Golgi stack membrane</location>
        <topology evidence="1 9">Single-pass type II membrane protein</topology>
    </subcellularLocation>
</comment>
<dbReference type="Proteomes" id="UP000298663">
    <property type="component" value="Unassembled WGS sequence"/>
</dbReference>
<reference evidence="10 11" key="1">
    <citation type="journal article" date="2015" name="Genome Biol.">
        <title>Comparative genomics of Steinernema reveals deeply conserved gene regulatory networks.</title>
        <authorList>
            <person name="Dillman A.R."/>
            <person name="Macchietto M."/>
            <person name="Porter C.F."/>
            <person name="Rogers A."/>
            <person name="Williams B."/>
            <person name="Antoshechkin I."/>
            <person name="Lee M.M."/>
            <person name="Goodwin Z."/>
            <person name="Lu X."/>
            <person name="Lewis E.E."/>
            <person name="Goodrich-Blair H."/>
            <person name="Stock S.P."/>
            <person name="Adams B.J."/>
            <person name="Sternberg P.W."/>
            <person name="Mortazavi A."/>
        </authorList>
    </citation>
    <scope>NUCLEOTIDE SEQUENCE [LARGE SCALE GENOMIC DNA]</scope>
    <source>
        <strain evidence="10 11">ALL</strain>
    </source>
</reference>
<dbReference type="EMBL" id="AZBU02000005">
    <property type="protein sequence ID" value="TKR78050.1"/>
    <property type="molecule type" value="Genomic_DNA"/>
</dbReference>
<dbReference type="OrthoDB" id="9985088at2759"/>
<evidence type="ECO:0000256" key="5">
    <source>
        <dbReference type="ARBA" id="ARBA00022968"/>
    </source>
</evidence>
<dbReference type="Pfam" id="PF05679">
    <property type="entry name" value="CHGN"/>
    <property type="match status" value="1"/>
</dbReference>
<dbReference type="InterPro" id="IPR051227">
    <property type="entry name" value="CS_glycosyltransferase"/>
</dbReference>
<evidence type="ECO:0000256" key="2">
    <source>
        <dbReference type="ARBA" id="ARBA00009239"/>
    </source>
</evidence>
<reference evidence="10 11" key="2">
    <citation type="journal article" date="2019" name="G3 (Bethesda)">
        <title>Hybrid Assembly of the Genome of the Entomopathogenic Nematode Steinernema carpocapsae Identifies the X-Chromosome.</title>
        <authorList>
            <person name="Serra L."/>
            <person name="Macchietto M."/>
            <person name="Macias-Munoz A."/>
            <person name="McGill C.J."/>
            <person name="Rodriguez I.M."/>
            <person name="Rodriguez B."/>
            <person name="Murad R."/>
            <person name="Mortazavi A."/>
        </authorList>
    </citation>
    <scope>NUCLEOTIDE SEQUENCE [LARGE SCALE GENOMIC DNA]</scope>
    <source>
        <strain evidence="10 11">ALL</strain>
    </source>
</reference>
<dbReference type="Gene3D" id="3.90.550.50">
    <property type="match status" value="1"/>
</dbReference>
<dbReference type="PANTHER" id="PTHR12369:SF13">
    <property type="entry name" value="HEXOSYLTRANSFERASE"/>
    <property type="match status" value="1"/>
</dbReference>
<keyword evidence="7 9" id="KW-0333">Golgi apparatus</keyword>
<evidence type="ECO:0000256" key="1">
    <source>
        <dbReference type="ARBA" id="ARBA00004447"/>
    </source>
</evidence>
<keyword evidence="6" id="KW-1133">Transmembrane helix</keyword>
<keyword evidence="5 9" id="KW-0735">Signal-anchor</keyword>
<evidence type="ECO:0000256" key="6">
    <source>
        <dbReference type="ARBA" id="ARBA00022989"/>
    </source>
</evidence>
<keyword evidence="4" id="KW-0812">Transmembrane</keyword>
<dbReference type="GO" id="GO:0032580">
    <property type="term" value="C:Golgi cisterna membrane"/>
    <property type="evidence" value="ECO:0007669"/>
    <property type="project" value="UniProtKB-SubCell"/>
</dbReference>
<proteinExistence type="inferred from homology"/>
<evidence type="ECO:0000313" key="11">
    <source>
        <dbReference type="Proteomes" id="UP000298663"/>
    </source>
</evidence>
<sequence length="804" mass="90894">MVYGARTGVPLLVGLSIGILLALCTSDFSWNSGNFIRKCPAALFLDPKIEEHIDYVDNAEHWEVVVKKPPAVPPAPHQNGQHAGNKVVRARFAATELGIREKLIVIVLGQSSLSVALNASIGRHVPRVQLFVETSRISTEMATMANVIPYRPNGQHAHVSILNSIFNQTLHENYDWFFIIPDTSYVNPFRLTDIVNHVNWNVPRAVGVANAQGNCKVQGGILLSNPAMQSLIQQRHLCHSIVKPSDHEAFELCIRHATNLSCADHIERYNYRWWEVEESGETGGASAVHDRVLTLSKFPGFNDSLTVSPLLSDADARSLHEHFVRVEVAKVNEEMKLLEEESNTLSLANSDGPSWPSAIPNYSKAPNRYQVPKWAYFTETEIFRNKPNQNVEPLSGNDLLDVYEVIDAAKSKLAKDESFKDMKFMRLRNGYRLFDHMRGMDYMLDLVYSKTDDITGESEPVIKRIHLCRPIVNTKLMHQVPYVKEDTDVTVVVPLQSSEDAGAFRKFVRRHREMCVSSPVDNRQTRITVVTRGIDPGTARVIGTDLNELKSTCKSWQIDTALLMLRSESMLNNNLFAITALDAAVDHYGNQMIYLYLSPYADFHKEFYDRIRINTIKHFQIYVPIPFSEFNPQIVNAYNYLVETEEKAASGKSESANLADNMFIDDGQPIIERLKQLNAMAAEKTKTEKPLMVHKDQGAFDTNDFSVFSIYGDDYVQMRDAFREKLGETAMANLLDLAPMFLDHPSVHLLRAVEPTLRLRYRLKTCNTKLPTADYARCIYSRSETLATKAQLAKIIFSHLNGKS</sequence>
<dbReference type="InterPro" id="IPR008428">
    <property type="entry name" value="Chond_GalNAc"/>
</dbReference>
<keyword evidence="3 9" id="KW-0808">Transferase</keyword>
<evidence type="ECO:0000313" key="10">
    <source>
        <dbReference type="EMBL" id="TKR78050.1"/>
    </source>
</evidence>
<evidence type="ECO:0000256" key="7">
    <source>
        <dbReference type="ARBA" id="ARBA00023034"/>
    </source>
</evidence>
<dbReference type="PANTHER" id="PTHR12369">
    <property type="entry name" value="CHONDROITIN SYNTHASE"/>
    <property type="match status" value="1"/>
</dbReference>
<keyword evidence="8" id="KW-0472">Membrane</keyword>
<evidence type="ECO:0000256" key="4">
    <source>
        <dbReference type="ARBA" id="ARBA00022692"/>
    </source>
</evidence>
<evidence type="ECO:0000256" key="3">
    <source>
        <dbReference type="ARBA" id="ARBA00022679"/>
    </source>
</evidence>
<keyword evidence="11" id="KW-1185">Reference proteome</keyword>
<comment type="caution">
    <text evidence="10">The sequence shown here is derived from an EMBL/GenBank/DDBJ whole genome shotgun (WGS) entry which is preliminary data.</text>
</comment>
<evidence type="ECO:0000256" key="9">
    <source>
        <dbReference type="RuleBase" id="RU364016"/>
    </source>
</evidence>
<protein>
    <recommendedName>
        <fullName evidence="9">Hexosyltransferase</fullName>
        <ecNumber evidence="9">2.4.1.-</ecNumber>
    </recommendedName>
</protein>